<accession>A0ABT1QGQ0</accession>
<comment type="caution">
    <text evidence="2">The sequence shown here is derived from an EMBL/GenBank/DDBJ whole genome shotgun (WGS) entry which is preliminary data.</text>
</comment>
<evidence type="ECO:0000313" key="2">
    <source>
        <dbReference type="EMBL" id="MCQ4120960.1"/>
    </source>
</evidence>
<dbReference type="RefSeq" id="WP_255971020.1">
    <property type="nucleotide sequence ID" value="NZ_JANFQF010000014.1"/>
</dbReference>
<keyword evidence="3" id="KW-1185">Reference proteome</keyword>
<dbReference type="SUPFAM" id="SSF53448">
    <property type="entry name" value="Nucleotide-diphospho-sugar transferases"/>
    <property type="match status" value="1"/>
</dbReference>
<reference evidence="2 3" key="1">
    <citation type="submission" date="2022-07" db="EMBL/GenBank/DDBJ databases">
        <title>Degradation activity of malathion, p-nitrophenol and potential low-temperature adaptation strategy of Rhodococcus sp. FXJ9.536.</title>
        <authorList>
            <person name="Huang J."/>
            <person name="Huang Y."/>
        </authorList>
    </citation>
    <scope>NUCLEOTIDE SEQUENCE [LARGE SCALE GENOMIC DNA]</scope>
    <source>
        <strain evidence="2 3">FXJ9.536</strain>
    </source>
</reference>
<dbReference type="InterPro" id="IPR029044">
    <property type="entry name" value="Nucleotide-diphossugar_trans"/>
</dbReference>
<dbReference type="PANTHER" id="PTHR43179:SF7">
    <property type="entry name" value="RHAMNOSYLTRANSFERASE WBBL"/>
    <property type="match status" value="1"/>
</dbReference>
<proteinExistence type="predicted"/>
<organism evidence="2 3">
    <name type="scientific">Rhodococcus tibetensis</name>
    <dbReference type="NCBI Taxonomy" id="2965064"/>
    <lineage>
        <taxon>Bacteria</taxon>
        <taxon>Bacillati</taxon>
        <taxon>Actinomycetota</taxon>
        <taxon>Actinomycetes</taxon>
        <taxon>Mycobacteriales</taxon>
        <taxon>Nocardiaceae</taxon>
        <taxon>Rhodococcus</taxon>
    </lineage>
</organism>
<dbReference type="Gene3D" id="3.90.550.10">
    <property type="entry name" value="Spore Coat Polysaccharide Biosynthesis Protein SpsA, Chain A"/>
    <property type="match status" value="1"/>
</dbReference>
<evidence type="ECO:0000259" key="1">
    <source>
        <dbReference type="Pfam" id="PF00535"/>
    </source>
</evidence>
<evidence type="ECO:0000313" key="3">
    <source>
        <dbReference type="Proteomes" id="UP001524501"/>
    </source>
</evidence>
<dbReference type="Pfam" id="PF00535">
    <property type="entry name" value="Glycos_transf_2"/>
    <property type="match status" value="1"/>
</dbReference>
<protein>
    <submittedName>
        <fullName evidence="2">Glycosyltransferase family 2 protein</fullName>
    </submittedName>
</protein>
<dbReference type="EMBL" id="JANFQF010000014">
    <property type="protein sequence ID" value="MCQ4120960.1"/>
    <property type="molecule type" value="Genomic_DNA"/>
</dbReference>
<dbReference type="Proteomes" id="UP001524501">
    <property type="component" value="Unassembled WGS sequence"/>
</dbReference>
<sequence length="332" mass="36217">MVSSNPDPLVSIVIVTYNSAAVIESCLAPLSDRDDIELIVFDNASSDTTADVVRAASPQATLITSDDNLGFAGGVNAAAGASTGKAILLLNPDAVISAESVLDLFRSMESDTRIGIVAPVLHRPGQHLHVREGGHVPNLWRVFCHYTGVSRLSHRFRIFEGAYLLHKHALTTREVGWVSGACMMVRSSTWRKLGGMSERWFMYAEDVELCLRVRDTGQKVIMNAEVFGTHALGGSSGDAERTEPGTAWIENLYDLYRWKIASTRLASISWKATVASGFGVRALAYRVRSRLKPATRDSSLVEAKRAQIFARTVLRQNSRLVRTGAAEGVSSR</sequence>
<dbReference type="InterPro" id="IPR001173">
    <property type="entry name" value="Glyco_trans_2-like"/>
</dbReference>
<name>A0ABT1QGQ0_9NOCA</name>
<dbReference type="PANTHER" id="PTHR43179">
    <property type="entry name" value="RHAMNOSYLTRANSFERASE WBBL"/>
    <property type="match status" value="1"/>
</dbReference>
<gene>
    <name evidence="2" type="ORF">NOF53_17620</name>
</gene>
<feature type="domain" description="Glycosyltransferase 2-like" evidence="1">
    <location>
        <begin position="11"/>
        <end position="130"/>
    </location>
</feature>